<protein>
    <submittedName>
        <fullName evidence="8">Glycosyl hydrolase</fullName>
    </submittedName>
</protein>
<evidence type="ECO:0000256" key="2">
    <source>
        <dbReference type="ARBA" id="ARBA00022801"/>
    </source>
</evidence>
<organism evidence="8 9">
    <name type="scientific">Lasiosphaeria ovina</name>
    <dbReference type="NCBI Taxonomy" id="92902"/>
    <lineage>
        <taxon>Eukaryota</taxon>
        <taxon>Fungi</taxon>
        <taxon>Dikarya</taxon>
        <taxon>Ascomycota</taxon>
        <taxon>Pezizomycotina</taxon>
        <taxon>Sordariomycetes</taxon>
        <taxon>Sordariomycetidae</taxon>
        <taxon>Sordariales</taxon>
        <taxon>Lasiosphaeriaceae</taxon>
        <taxon>Lasiosphaeria</taxon>
    </lineage>
</organism>
<feature type="region of interest" description="Disordered" evidence="6">
    <location>
        <begin position="310"/>
        <end position="331"/>
    </location>
</feature>
<dbReference type="Gene3D" id="2.115.10.20">
    <property type="entry name" value="Glycosyl hydrolase domain, family 43"/>
    <property type="match status" value="2"/>
</dbReference>
<comment type="caution">
    <text evidence="8">The sequence shown here is derived from an EMBL/GenBank/DDBJ whole genome shotgun (WGS) entry which is preliminary data.</text>
</comment>
<reference evidence="8" key="2">
    <citation type="submission" date="2023-06" db="EMBL/GenBank/DDBJ databases">
        <authorList>
            <consortium name="Lawrence Berkeley National Laboratory"/>
            <person name="Haridas S."/>
            <person name="Hensen N."/>
            <person name="Bonometti L."/>
            <person name="Westerberg I."/>
            <person name="Brannstrom I.O."/>
            <person name="Guillou S."/>
            <person name="Cros-Aarteil S."/>
            <person name="Calhoun S."/>
            <person name="Kuo A."/>
            <person name="Mondo S."/>
            <person name="Pangilinan J."/>
            <person name="Riley R."/>
            <person name="Labutti K."/>
            <person name="Andreopoulos B."/>
            <person name="Lipzen A."/>
            <person name="Chen C."/>
            <person name="Yanf M."/>
            <person name="Daum C."/>
            <person name="Ng V."/>
            <person name="Clum A."/>
            <person name="Steindorff A."/>
            <person name="Ohm R."/>
            <person name="Martin F."/>
            <person name="Silar P."/>
            <person name="Natvig D."/>
            <person name="Lalanne C."/>
            <person name="Gautier V."/>
            <person name="Ament-Velasquez S.L."/>
            <person name="Kruys A."/>
            <person name="Hutchinson M.I."/>
            <person name="Powell A.J."/>
            <person name="Barry K."/>
            <person name="Miller A.N."/>
            <person name="Grigoriev I.V."/>
            <person name="Debuchy R."/>
            <person name="Gladieux P."/>
            <person name="Thoren M.H."/>
            <person name="Johannesson H."/>
        </authorList>
    </citation>
    <scope>NUCLEOTIDE SEQUENCE</scope>
    <source>
        <strain evidence="8">CBS 958.72</strain>
    </source>
</reference>
<keyword evidence="3" id="KW-0119">Carbohydrate metabolism</keyword>
<dbReference type="GO" id="GO:0004553">
    <property type="term" value="F:hydrolase activity, hydrolyzing O-glycosyl compounds"/>
    <property type="evidence" value="ECO:0007669"/>
    <property type="project" value="InterPro"/>
</dbReference>
<sequence length="488" mass="53822">MLTSKVAATFYTADPAPYVWNDTVWLFADHDEPGSTTYTMRDWRLFSSTDMANWRDWGAVMSLKTFSWTRADAWAAQAVQRNGKFYLYASMMRTGASGGIVSVPTTQQAFGPSSAEGPWVYQHVRNGTYYNVFASCCPEDIRYSTAPGPTGPWTYRGQVMAAHGGSFTNHPAVIDYKGGSYFFYHNSALPGGGGYTRSIVEKFAYGSDGSIPNMKMTDAGAPHRYGSIYDLAAGPLLEGPLWAILKDSLRVVARTKKAIDSAMNSPWAQITIQLLTSKAAKQPRKWSSMTQEERLEAFSVIARPEVEEDPIPPEQHQEQQPEDSVPATNNSTSGPIVETAMFFTALRFIIFVGNFGILLIHLGDRDRPLTFHGLGKNSGKWEAQKLVEVIEAMKTNVIDPLLSDERFQRWSCLFGAVDLVLDLGFTRSSTDFSDTMIAVVARAVNDLSLAGSLISEIKTHVLVLVPFPPATLANGPPTHRRRLMLTGT</sequence>
<keyword evidence="9" id="KW-1185">Reference proteome</keyword>
<dbReference type="InterPro" id="IPR023296">
    <property type="entry name" value="Glyco_hydro_beta-prop_sf"/>
</dbReference>
<dbReference type="PANTHER" id="PTHR43772">
    <property type="entry name" value="ENDO-1,4-BETA-XYLANASE"/>
    <property type="match status" value="1"/>
</dbReference>
<feature type="transmembrane region" description="Helical" evidence="7">
    <location>
        <begin position="340"/>
        <end position="362"/>
    </location>
</feature>
<dbReference type="EMBL" id="JAULSN010000005">
    <property type="protein sequence ID" value="KAK3371120.1"/>
    <property type="molecule type" value="Genomic_DNA"/>
</dbReference>
<dbReference type="InterPro" id="IPR052176">
    <property type="entry name" value="Glycosyl_Hydrlase_43_Enz"/>
</dbReference>
<evidence type="ECO:0000256" key="4">
    <source>
        <dbReference type="ARBA" id="ARBA00023295"/>
    </source>
</evidence>
<evidence type="ECO:0000256" key="6">
    <source>
        <dbReference type="SAM" id="MobiDB-lite"/>
    </source>
</evidence>
<dbReference type="Pfam" id="PF04616">
    <property type="entry name" value="Glyco_hydro_43"/>
    <property type="match status" value="1"/>
</dbReference>
<evidence type="ECO:0000313" key="8">
    <source>
        <dbReference type="EMBL" id="KAK3371120.1"/>
    </source>
</evidence>
<dbReference type="SUPFAM" id="SSF75005">
    <property type="entry name" value="Arabinanase/levansucrase/invertase"/>
    <property type="match status" value="1"/>
</dbReference>
<keyword evidence="7" id="KW-1133">Transmembrane helix</keyword>
<evidence type="ECO:0000256" key="1">
    <source>
        <dbReference type="ARBA" id="ARBA00009865"/>
    </source>
</evidence>
<evidence type="ECO:0000256" key="3">
    <source>
        <dbReference type="ARBA" id="ARBA00023277"/>
    </source>
</evidence>
<dbReference type="Proteomes" id="UP001287356">
    <property type="component" value="Unassembled WGS sequence"/>
</dbReference>
<reference evidence="8" key="1">
    <citation type="journal article" date="2023" name="Mol. Phylogenet. Evol.">
        <title>Genome-scale phylogeny and comparative genomics of the fungal order Sordariales.</title>
        <authorList>
            <person name="Hensen N."/>
            <person name="Bonometti L."/>
            <person name="Westerberg I."/>
            <person name="Brannstrom I.O."/>
            <person name="Guillou S."/>
            <person name="Cros-Aarteil S."/>
            <person name="Calhoun S."/>
            <person name="Haridas S."/>
            <person name="Kuo A."/>
            <person name="Mondo S."/>
            <person name="Pangilinan J."/>
            <person name="Riley R."/>
            <person name="LaButti K."/>
            <person name="Andreopoulos B."/>
            <person name="Lipzen A."/>
            <person name="Chen C."/>
            <person name="Yan M."/>
            <person name="Daum C."/>
            <person name="Ng V."/>
            <person name="Clum A."/>
            <person name="Steindorff A."/>
            <person name="Ohm R.A."/>
            <person name="Martin F."/>
            <person name="Silar P."/>
            <person name="Natvig D.O."/>
            <person name="Lalanne C."/>
            <person name="Gautier V."/>
            <person name="Ament-Velasquez S.L."/>
            <person name="Kruys A."/>
            <person name="Hutchinson M.I."/>
            <person name="Powell A.J."/>
            <person name="Barry K."/>
            <person name="Miller A.N."/>
            <person name="Grigoriev I.V."/>
            <person name="Debuchy R."/>
            <person name="Gladieux P."/>
            <person name="Hiltunen Thoren M."/>
            <person name="Johannesson H."/>
        </authorList>
    </citation>
    <scope>NUCLEOTIDE SEQUENCE</scope>
    <source>
        <strain evidence="8">CBS 958.72</strain>
    </source>
</reference>
<keyword evidence="7" id="KW-0812">Transmembrane</keyword>
<gene>
    <name evidence="8" type="ORF">B0T24DRAFT_721303</name>
</gene>
<comment type="similarity">
    <text evidence="1 5">Belongs to the glycosyl hydrolase 43 family.</text>
</comment>
<dbReference type="PANTHER" id="PTHR43772:SF2">
    <property type="entry name" value="PUTATIVE (AFU_ORTHOLOGUE AFUA_2G04480)-RELATED"/>
    <property type="match status" value="1"/>
</dbReference>
<accession>A0AAE0K836</accession>
<dbReference type="GO" id="GO:0005975">
    <property type="term" value="P:carbohydrate metabolic process"/>
    <property type="evidence" value="ECO:0007669"/>
    <property type="project" value="InterPro"/>
</dbReference>
<evidence type="ECO:0000313" key="9">
    <source>
        <dbReference type="Proteomes" id="UP001287356"/>
    </source>
</evidence>
<evidence type="ECO:0000256" key="7">
    <source>
        <dbReference type="SAM" id="Phobius"/>
    </source>
</evidence>
<keyword evidence="2 5" id="KW-0378">Hydrolase</keyword>
<dbReference type="InterPro" id="IPR006710">
    <property type="entry name" value="Glyco_hydro_43"/>
</dbReference>
<name>A0AAE0K836_9PEZI</name>
<keyword evidence="7" id="KW-0472">Membrane</keyword>
<dbReference type="AlphaFoldDB" id="A0AAE0K836"/>
<proteinExistence type="inferred from homology"/>
<keyword evidence="4 5" id="KW-0326">Glycosidase</keyword>
<evidence type="ECO:0000256" key="5">
    <source>
        <dbReference type="RuleBase" id="RU361187"/>
    </source>
</evidence>